<evidence type="ECO:0000256" key="3">
    <source>
        <dbReference type="ARBA" id="ARBA00022737"/>
    </source>
</evidence>
<organism evidence="6 7">
    <name type="scientific">Rotaria magnacalcarata</name>
    <dbReference type="NCBI Taxonomy" id="392030"/>
    <lineage>
        <taxon>Eukaryota</taxon>
        <taxon>Metazoa</taxon>
        <taxon>Spiralia</taxon>
        <taxon>Gnathifera</taxon>
        <taxon>Rotifera</taxon>
        <taxon>Eurotatoria</taxon>
        <taxon>Bdelloidea</taxon>
        <taxon>Philodinida</taxon>
        <taxon>Philodinidae</taxon>
        <taxon>Rotaria</taxon>
    </lineage>
</organism>
<keyword evidence="5" id="KW-0472">Membrane</keyword>
<dbReference type="GO" id="GO:0005886">
    <property type="term" value="C:plasma membrane"/>
    <property type="evidence" value="ECO:0007669"/>
    <property type="project" value="TreeGrafter"/>
</dbReference>
<comment type="caution">
    <text evidence="6">The sequence shown here is derived from an EMBL/GenBank/DDBJ whole genome shotgun (WGS) entry which is preliminary data.</text>
</comment>
<protein>
    <submittedName>
        <fullName evidence="6">Uncharacterized protein</fullName>
    </submittedName>
</protein>
<name>A0A820NT58_9BILA</name>
<dbReference type="Proteomes" id="UP000663866">
    <property type="component" value="Unassembled WGS sequence"/>
</dbReference>
<gene>
    <name evidence="6" type="ORF">OVN521_LOCUS34644</name>
</gene>
<dbReference type="EMBL" id="CAJOBG010040338">
    <property type="protein sequence ID" value="CAF4396968.1"/>
    <property type="molecule type" value="Genomic_DNA"/>
</dbReference>
<feature type="non-terminal residue" evidence="6">
    <location>
        <position position="1"/>
    </location>
</feature>
<evidence type="ECO:0000256" key="5">
    <source>
        <dbReference type="ARBA" id="ARBA00023136"/>
    </source>
</evidence>
<evidence type="ECO:0000256" key="4">
    <source>
        <dbReference type="ARBA" id="ARBA00022989"/>
    </source>
</evidence>
<keyword evidence="3" id="KW-0677">Repeat</keyword>
<evidence type="ECO:0000256" key="2">
    <source>
        <dbReference type="ARBA" id="ARBA00022692"/>
    </source>
</evidence>
<comment type="subcellular location">
    <subcellularLocation>
        <location evidence="1">Membrane</location>
        <topology evidence="1">Single-pass membrane protein</topology>
    </subcellularLocation>
</comment>
<keyword evidence="2" id="KW-0812">Transmembrane</keyword>
<evidence type="ECO:0000313" key="7">
    <source>
        <dbReference type="Proteomes" id="UP000663866"/>
    </source>
</evidence>
<proteinExistence type="predicted"/>
<evidence type="ECO:0000313" key="6">
    <source>
        <dbReference type="EMBL" id="CAF4396968.1"/>
    </source>
</evidence>
<sequence>MCEASSNPPAWTLESGLCWSDKDYDDPRYPSWNLIIASNITNKEKCQYLFRCALSKGFEHDCPCNHSNCTPMMMSVCSSQNYLILYPPAVLINPNVLIYYTYSQSMENPSFHIFLLSGGIKCRGFVTFLILFMRIEIFLSPIQNGKFCWNDSLKFNGRPYAVNLEICPYVGECISQYRIHDGTSDCLDASDEIMILDKNYCMGNAGRHRFQCFDDDYTYLPLSHLGRDVPSCSNSYDKNWYGTGGLLRRQFLCSKTRTTHCHHLKAYIQQSSAKNSTNNASLVSTQRQESKKLITFRSYCDTFWKLDNHIDELSSSCQHWVCEHDRYRCRTGQYASDEEAIVLNQPWTIHNAHLTNLPSQLEKCRERYSKPPFRKICNTSFEFGCYLFRVSNPLDIQSNTPCINLTQIGDGVEDCYNAYDEKNTFTTKTDNTDMWGFHFRCGSDHRGYVEFCS</sequence>
<dbReference type="InterPro" id="IPR050685">
    <property type="entry name" value="LDLR"/>
</dbReference>
<keyword evidence="7" id="KW-1185">Reference proteome</keyword>
<keyword evidence="4" id="KW-1133">Transmembrane helix</keyword>
<dbReference type="PANTHER" id="PTHR24270">
    <property type="entry name" value="LOW-DENSITY LIPOPROTEIN RECEPTOR-RELATED"/>
    <property type="match status" value="1"/>
</dbReference>
<evidence type="ECO:0000256" key="1">
    <source>
        <dbReference type="ARBA" id="ARBA00004167"/>
    </source>
</evidence>
<accession>A0A820NT58</accession>
<dbReference type="AlphaFoldDB" id="A0A820NT58"/>
<reference evidence="6" key="1">
    <citation type="submission" date="2021-02" db="EMBL/GenBank/DDBJ databases">
        <authorList>
            <person name="Nowell W R."/>
        </authorList>
    </citation>
    <scope>NUCLEOTIDE SEQUENCE</scope>
</reference>
<dbReference type="PANTHER" id="PTHR24270:SF61">
    <property type="entry name" value="EGF-LIKE DOMAIN-CONTAINING PROTEIN"/>
    <property type="match status" value="1"/>
</dbReference>